<keyword evidence="5" id="KW-0808">Transferase</keyword>
<evidence type="ECO:0000313" key="8">
    <source>
        <dbReference type="Proteomes" id="UP000054321"/>
    </source>
</evidence>
<keyword evidence="4" id="KW-0325">Glycoprotein</keyword>
<proteinExistence type="inferred from homology"/>
<dbReference type="HOGENOM" id="CLU_021855_0_0_1"/>
<feature type="chain" id="PRO_5005111294" description="1,3-beta-glucanosyltransferase" evidence="5">
    <location>
        <begin position="19"/>
        <end position="441"/>
    </location>
</feature>
<reference evidence="8" key="2">
    <citation type="submission" date="2015-01" db="EMBL/GenBank/DDBJ databases">
        <title>Evolutionary Origins and Diversification of the Mycorrhizal Mutualists.</title>
        <authorList>
            <consortium name="DOE Joint Genome Institute"/>
            <consortium name="Mycorrhizal Genomics Consortium"/>
            <person name="Kohler A."/>
            <person name="Kuo A."/>
            <person name="Nagy L.G."/>
            <person name="Floudas D."/>
            <person name="Copeland A."/>
            <person name="Barry K.W."/>
            <person name="Cichocki N."/>
            <person name="Veneault-Fourrey C."/>
            <person name="LaButti K."/>
            <person name="Lindquist E.A."/>
            <person name="Lipzen A."/>
            <person name="Lundell T."/>
            <person name="Morin E."/>
            <person name="Murat C."/>
            <person name="Riley R."/>
            <person name="Ohm R."/>
            <person name="Sun H."/>
            <person name="Tunlid A."/>
            <person name="Henrissat B."/>
            <person name="Grigoriev I.V."/>
            <person name="Hibbett D.S."/>
            <person name="Martin F."/>
        </authorList>
    </citation>
    <scope>NUCLEOTIDE SEQUENCE [LARGE SCALE GENOMIC DNA]</scope>
    <source>
        <strain evidence="8">Zn</strain>
    </source>
</reference>
<evidence type="ECO:0000256" key="4">
    <source>
        <dbReference type="ARBA" id="ARBA00023180"/>
    </source>
</evidence>
<dbReference type="GO" id="GO:0005886">
    <property type="term" value="C:plasma membrane"/>
    <property type="evidence" value="ECO:0007669"/>
    <property type="project" value="UniProtKB-SubCell"/>
</dbReference>
<evidence type="ECO:0000256" key="5">
    <source>
        <dbReference type="RuleBase" id="RU361209"/>
    </source>
</evidence>
<dbReference type="PANTHER" id="PTHR31468:SF8">
    <property type="entry name" value="1,3-BETA-GLUCANOSYLTRANSFERASE GAS2"/>
    <property type="match status" value="1"/>
</dbReference>
<dbReference type="GO" id="GO:0071970">
    <property type="term" value="P:fungal-type cell wall (1-&gt;3)-beta-D-glucan biosynthetic process"/>
    <property type="evidence" value="ECO:0007669"/>
    <property type="project" value="TreeGrafter"/>
</dbReference>
<dbReference type="EC" id="2.4.1.-" evidence="5"/>
<feature type="compositionally biased region" description="Polar residues" evidence="6">
    <location>
        <begin position="375"/>
        <end position="393"/>
    </location>
</feature>
<dbReference type="GO" id="GO:0016787">
    <property type="term" value="F:hydrolase activity"/>
    <property type="evidence" value="ECO:0007669"/>
    <property type="project" value="UniProtKB-KW"/>
</dbReference>
<dbReference type="SUPFAM" id="SSF51445">
    <property type="entry name" value="(Trans)glycosidases"/>
    <property type="match status" value="1"/>
</dbReference>
<dbReference type="GO" id="GO:0098552">
    <property type="term" value="C:side of membrane"/>
    <property type="evidence" value="ECO:0007669"/>
    <property type="project" value="UniProtKB-KW"/>
</dbReference>
<dbReference type="GO" id="GO:0042124">
    <property type="term" value="F:1,3-beta-glucanosyltransferase activity"/>
    <property type="evidence" value="ECO:0007669"/>
    <property type="project" value="TreeGrafter"/>
</dbReference>
<comment type="similarity">
    <text evidence="2 5">Belongs to the glycosyl hydrolase 72 family.</text>
</comment>
<protein>
    <recommendedName>
        <fullName evidence="5">1,3-beta-glucanosyltransferase</fullName>
        <ecNumber evidence="5">2.4.1.-</ecNumber>
    </recommendedName>
</protein>
<organism evidence="7 8">
    <name type="scientific">Oidiodendron maius (strain Zn)</name>
    <dbReference type="NCBI Taxonomy" id="913774"/>
    <lineage>
        <taxon>Eukaryota</taxon>
        <taxon>Fungi</taxon>
        <taxon>Dikarya</taxon>
        <taxon>Ascomycota</taxon>
        <taxon>Pezizomycotina</taxon>
        <taxon>Leotiomycetes</taxon>
        <taxon>Leotiomycetes incertae sedis</taxon>
        <taxon>Myxotrichaceae</taxon>
        <taxon>Oidiodendron</taxon>
    </lineage>
</organism>
<comment type="function">
    <text evidence="5">Splits internally a 1,3-beta-glucan molecule and transfers the newly generated reducing end (the donor) to the non-reducing end of another 1,3-beta-glucan molecule (the acceptor) forming a 1,3-beta linkage, resulting in the elongation of 1,3-beta-glucan chains in the cell wall.</text>
</comment>
<keyword evidence="5" id="KW-0336">GPI-anchor</keyword>
<dbReference type="Proteomes" id="UP000054321">
    <property type="component" value="Unassembled WGS sequence"/>
</dbReference>
<dbReference type="AlphaFoldDB" id="A0A0C3DIA3"/>
<dbReference type="PANTHER" id="PTHR31468">
    <property type="entry name" value="1,3-BETA-GLUCANOSYLTRANSFERASE GAS1"/>
    <property type="match status" value="1"/>
</dbReference>
<evidence type="ECO:0000256" key="6">
    <source>
        <dbReference type="SAM" id="MobiDB-lite"/>
    </source>
</evidence>
<feature type="region of interest" description="Disordered" evidence="6">
    <location>
        <begin position="375"/>
        <end position="418"/>
    </location>
</feature>
<sequence length="441" mass="46702">MVSFRSLLALTGLTLAAANSLPTISVKGAKFFADGQQFFIKGVAYQGTPADPLVDITQCTMDAESMAVIGTNSIRVYHVDPYANHDGCMDVFSQNGIYVWLDLDTFNTTIEQTAPTWTAEQFIAFTQVMDVFQQYDNLAGFWIGNEVINTLAGSPSAPYVKAAVADMKAYMAAKKYRSIPMGYSAADIAELRPALQNYLACGDDINKSIDFYGLNSYEWCGDATYQSSGYANLQAMSEGYSIPIFFSETGCNVGGARTFNDQAAIFGPDMVGTWSGSIIYEWVQETNDYGLVSYGSNGEIYGDNKPTPIQPDYSNLAGQWKTITPSGVAESAYTPSLSPPACPSSTAGAWAVNGNPPIPTLGSKIVNQAAANNKQIPTESPSAGPTPSGFTAETTVASQTGSQTSAASASQTSSSKPNGAERLGAFAGAPLAFAAIALFFV</sequence>
<dbReference type="OrthoDB" id="421038at2759"/>
<evidence type="ECO:0000313" key="7">
    <source>
        <dbReference type="EMBL" id="KIN01733.1"/>
    </source>
</evidence>
<evidence type="ECO:0000256" key="2">
    <source>
        <dbReference type="ARBA" id="ARBA00007528"/>
    </source>
</evidence>
<reference evidence="7 8" key="1">
    <citation type="submission" date="2014-04" db="EMBL/GenBank/DDBJ databases">
        <authorList>
            <consortium name="DOE Joint Genome Institute"/>
            <person name="Kuo A."/>
            <person name="Martino E."/>
            <person name="Perotto S."/>
            <person name="Kohler A."/>
            <person name="Nagy L.G."/>
            <person name="Floudas D."/>
            <person name="Copeland A."/>
            <person name="Barry K.W."/>
            <person name="Cichocki N."/>
            <person name="Veneault-Fourrey C."/>
            <person name="LaButti K."/>
            <person name="Lindquist E.A."/>
            <person name="Lipzen A."/>
            <person name="Lundell T."/>
            <person name="Morin E."/>
            <person name="Murat C."/>
            <person name="Sun H."/>
            <person name="Tunlid A."/>
            <person name="Henrissat B."/>
            <person name="Grigoriev I.V."/>
            <person name="Hibbett D.S."/>
            <person name="Martin F."/>
            <person name="Nordberg H.P."/>
            <person name="Cantor M.N."/>
            <person name="Hua S.X."/>
        </authorList>
    </citation>
    <scope>NUCLEOTIDE SEQUENCE [LARGE SCALE GENOMIC DNA]</scope>
    <source>
        <strain evidence="7 8">Zn</strain>
    </source>
</reference>
<keyword evidence="5" id="KW-0472">Membrane</keyword>
<comment type="subcellular location">
    <subcellularLocation>
        <location evidence="1 5">Cell membrane</location>
        <topology evidence="1 5">Lipid-anchor</topology>
        <topology evidence="1 5">GPI-anchor</topology>
    </subcellularLocation>
</comment>
<name>A0A0C3DIA3_OIDMZ</name>
<dbReference type="Pfam" id="PF03198">
    <property type="entry name" value="Glyco_hydro_72"/>
    <property type="match status" value="1"/>
</dbReference>
<keyword evidence="7" id="KW-0378">Hydrolase</keyword>
<evidence type="ECO:0000256" key="1">
    <source>
        <dbReference type="ARBA" id="ARBA00004609"/>
    </source>
</evidence>
<dbReference type="InterPro" id="IPR017853">
    <property type="entry name" value="GH"/>
</dbReference>
<accession>A0A0C3DIA3</accession>
<dbReference type="GO" id="GO:0031505">
    <property type="term" value="P:fungal-type cell wall organization"/>
    <property type="evidence" value="ECO:0007669"/>
    <property type="project" value="TreeGrafter"/>
</dbReference>
<feature type="signal peptide" evidence="5">
    <location>
        <begin position="1"/>
        <end position="18"/>
    </location>
</feature>
<dbReference type="Gene3D" id="3.20.20.80">
    <property type="entry name" value="Glycosidases"/>
    <property type="match status" value="1"/>
</dbReference>
<dbReference type="EMBL" id="KN832875">
    <property type="protein sequence ID" value="KIN01733.1"/>
    <property type="molecule type" value="Genomic_DNA"/>
</dbReference>
<feature type="compositionally biased region" description="Low complexity" evidence="6">
    <location>
        <begin position="394"/>
        <end position="415"/>
    </location>
</feature>
<evidence type="ECO:0000256" key="3">
    <source>
        <dbReference type="ARBA" id="ARBA00022729"/>
    </source>
</evidence>
<keyword evidence="5" id="KW-0449">Lipoprotein</keyword>
<gene>
    <name evidence="7" type="ORF">OIDMADRAFT_179051</name>
</gene>
<dbReference type="InParanoid" id="A0A0C3DIA3"/>
<keyword evidence="8" id="KW-1185">Reference proteome</keyword>
<dbReference type="InterPro" id="IPR004886">
    <property type="entry name" value="Glucanosyltransferase"/>
</dbReference>
<keyword evidence="3 5" id="KW-0732">Signal</keyword>